<dbReference type="PANTHER" id="PTHR13994">
    <property type="entry name" value="NUDIX HYDROLASE RELATED"/>
    <property type="match status" value="1"/>
</dbReference>
<dbReference type="Gene3D" id="3.40.630.30">
    <property type="match status" value="1"/>
</dbReference>
<dbReference type="OrthoDB" id="447842at2759"/>
<proteinExistence type="inferred from homology"/>
<dbReference type="PANTHER" id="PTHR13994:SF13">
    <property type="entry name" value="FI03680P"/>
    <property type="match status" value="1"/>
</dbReference>
<evidence type="ECO:0000256" key="1">
    <source>
        <dbReference type="ARBA" id="ARBA00005582"/>
    </source>
</evidence>
<dbReference type="InterPro" id="IPR003293">
    <property type="entry name" value="Nudix_hydrolase6-like"/>
</dbReference>
<dbReference type="PRINTS" id="PR00502">
    <property type="entry name" value="NUDIXFAMILY"/>
</dbReference>
<dbReference type="Pfam" id="PF00293">
    <property type="entry name" value="NUDIX"/>
    <property type="match status" value="1"/>
</dbReference>
<reference evidence="5" key="1">
    <citation type="journal article" date="2020" name="bioRxiv">
        <title>Comparative genomics of Chlamydomonas.</title>
        <authorList>
            <person name="Craig R.J."/>
            <person name="Hasan A.R."/>
            <person name="Ness R.W."/>
            <person name="Keightley P.D."/>
        </authorList>
    </citation>
    <scope>NUCLEOTIDE SEQUENCE</scope>
    <source>
        <strain evidence="5">CCAP 11/70</strain>
    </source>
</reference>
<dbReference type="GO" id="GO:0035529">
    <property type="term" value="F:NADH pyrophosphatase activity"/>
    <property type="evidence" value="ECO:0007669"/>
    <property type="project" value="TreeGrafter"/>
</dbReference>
<dbReference type="GO" id="GO:0051287">
    <property type="term" value="F:NAD binding"/>
    <property type="evidence" value="ECO:0007669"/>
    <property type="project" value="TreeGrafter"/>
</dbReference>
<dbReference type="PROSITE" id="PS00893">
    <property type="entry name" value="NUDIX_BOX"/>
    <property type="match status" value="1"/>
</dbReference>
<dbReference type="AlphaFoldDB" id="A0A835XE75"/>
<dbReference type="Gene3D" id="3.90.79.10">
    <property type="entry name" value="Nucleoside Triphosphate Pyrophosphohydrolase"/>
    <property type="match status" value="1"/>
</dbReference>
<dbReference type="EMBL" id="JAEHOE010000198">
    <property type="protein sequence ID" value="KAG2482882.1"/>
    <property type="molecule type" value="Genomic_DNA"/>
</dbReference>
<evidence type="ECO:0000256" key="3">
    <source>
        <dbReference type="RuleBase" id="RU003476"/>
    </source>
</evidence>
<evidence type="ECO:0000313" key="5">
    <source>
        <dbReference type="EMBL" id="KAG2482882.1"/>
    </source>
</evidence>
<dbReference type="InterPro" id="IPR040618">
    <property type="entry name" value="Pre-Nudix"/>
</dbReference>
<accession>A0A835XE75</accession>
<dbReference type="InterPro" id="IPR020084">
    <property type="entry name" value="NUDIX_hydrolase_CS"/>
</dbReference>
<comment type="similarity">
    <text evidence="1 3">Belongs to the Nudix hydrolase family.</text>
</comment>
<dbReference type="InterPro" id="IPR020476">
    <property type="entry name" value="Nudix_hydrolase"/>
</dbReference>
<dbReference type="PRINTS" id="PR01356">
    <property type="entry name" value="GFGPROTEIN"/>
</dbReference>
<evidence type="ECO:0000259" key="4">
    <source>
        <dbReference type="PROSITE" id="PS51462"/>
    </source>
</evidence>
<dbReference type="InterPro" id="IPR000086">
    <property type="entry name" value="NUDIX_hydrolase_dom"/>
</dbReference>
<gene>
    <name evidence="5" type="ORF">HYH03_018225</name>
</gene>
<protein>
    <recommendedName>
        <fullName evidence="4">Nudix hydrolase domain-containing protein</fullName>
    </recommendedName>
</protein>
<dbReference type="Pfam" id="PF18290">
    <property type="entry name" value="Nudix_hydro"/>
    <property type="match status" value="1"/>
</dbReference>
<evidence type="ECO:0000313" key="6">
    <source>
        <dbReference type="Proteomes" id="UP000612055"/>
    </source>
</evidence>
<dbReference type="InterPro" id="IPR015797">
    <property type="entry name" value="NUDIX_hydrolase-like_dom_sf"/>
</dbReference>
<sequence>MAEDTAVGAATPALLEASDDLYDGKIVNPAALPSDPAAFRARLAASLAAWRAGGVHGVWLRLGLAQSPLVPVAAEEGFVFHHAEKDYVMMTQWLPTDLPCTLPPNASHQVGVGAFVVDGQGRVLVVQERSGVLRGRGVWKMPTGLVSSGEDLTEAAERELREETGVEARVEAVLAVRQMHGAAFGKSDLFVVLGMRPTAEGQEPVPCERELVAAAWLPLTGYTDQAFFAGMPLYQTLLERCQAWAEGRYSGMRAERLESSITRKRHDLLVWGVDDAELGRAREALGGVEAGAKPAEPGEGA</sequence>
<evidence type="ECO:0000256" key="2">
    <source>
        <dbReference type="ARBA" id="ARBA00022801"/>
    </source>
</evidence>
<keyword evidence="6" id="KW-1185">Reference proteome</keyword>
<feature type="domain" description="Nudix hydrolase" evidence="4">
    <location>
        <begin position="107"/>
        <end position="239"/>
    </location>
</feature>
<organism evidence="5 6">
    <name type="scientific">Edaphochlamys debaryana</name>
    <dbReference type="NCBI Taxonomy" id="47281"/>
    <lineage>
        <taxon>Eukaryota</taxon>
        <taxon>Viridiplantae</taxon>
        <taxon>Chlorophyta</taxon>
        <taxon>core chlorophytes</taxon>
        <taxon>Chlorophyceae</taxon>
        <taxon>CS clade</taxon>
        <taxon>Chlamydomonadales</taxon>
        <taxon>Chlamydomonadales incertae sedis</taxon>
        <taxon>Edaphochlamys</taxon>
    </lineage>
</organism>
<comment type="caution">
    <text evidence="5">The sequence shown here is derived from an EMBL/GenBank/DDBJ whole genome shotgun (WGS) entry which is preliminary data.</text>
</comment>
<keyword evidence="2 3" id="KW-0378">Hydrolase</keyword>
<dbReference type="PROSITE" id="PS51462">
    <property type="entry name" value="NUDIX"/>
    <property type="match status" value="1"/>
</dbReference>
<dbReference type="Proteomes" id="UP000612055">
    <property type="component" value="Unassembled WGS sequence"/>
</dbReference>
<dbReference type="GO" id="GO:0047631">
    <property type="term" value="F:ADP-ribose diphosphatase activity"/>
    <property type="evidence" value="ECO:0007669"/>
    <property type="project" value="TreeGrafter"/>
</dbReference>
<name>A0A835XE75_9CHLO</name>
<dbReference type="SUPFAM" id="SSF55811">
    <property type="entry name" value="Nudix"/>
    <property type="match status" value="1"/>
</dbReference>